<evidence type="ECO:0000256" key="1">
    <source>
        <dbReference type="SAM" id="MobiDB-lite"/>
    </source>
</evidence>
<feature type="compositionally biased region" description="Basic and acidic residues" evidence="1">
    <location>
        <begin position="40"/>
        <end position="50"/>
    </location>
</feature>
<organism evidence="2 3">
    <name type="scientific">Macrostomum lignano</name>
    <dbReference type="NCBI Taxonomy" id="282301"/>
    <lineage>
        <taxon>Eukaryota</taxon>
        <taxon>Metazoa</taxon>
        <taxon>Spiralia</taxon>
        <taxon>Lophotrochozoa</taxon>
        <taxon>Platyhelminthes</taxon>
        <taxon>Rhabditophora</taxon>
        <taxon>Macrostomorpha</taxon>
        <taxon>Macrostomida</taxon>
        <taxon>Macrostomidae</taxon>
        <taxon>Macrostomum</taxon>
    </lineage>
</organism>
<name>A0A1I8FL11_9PLAT</name>
<dbReference type="WBParaSite" id="maker-unitig_38705-snap-gene-0.1-mRNA-1">
    <property type="protein sequence ID" value="maker-unitig_38705-snap-gene-0.1-mRNA-1"/>
    <property type="gene ID" value="maker-unitig_38705-snap-gene-0.1"/>
</dbReference>
<reference evidence="3" key="1">
    <citation type="submission" date="2016-11" db="UniProtKB">
        <authorList>
            <consortium name="WormBaseParasite"/>
        </authorList>
    </citation>
    <scope>IDENTIFICATION</scope>
</reference>
<feature type="region of interest" description="Disordered" evidence="1">
    <location>
        <begin position="40"/>
        <end position="60"/>
    </location>
</feature>
<dbReference type="Proteomes" id="UP000095280">
    <property type="component" value="Unplaced"/>
</dbReference>
<proteinExistence type="predicted"/>
<sequence>LPTSSRFSVIRWGVVLKPIAPPIHKKAATDTRFDQLLRMQHESRPTRKNDEDEDEDKQSEDVLTIPTPRKGVGWWVQHLLLQSRGNAALCSALCLSTESKISARQFYDDAFRERQLLRILAEQLFKSMTAELLRELRGPHSAMEWLNVQAAYSGGRNMKKSAAAGAVTLRAAAADEETKTAAARFSLHWARHCLAHSSRDKALYAAGPFIGGLVLRTTSSWSVSVVGSRICLLAFFGNQQCSTCRHFRPATFLLKDGEPSQFMNITMFRNA</sequence>
<keyword evidence="2" id="KW-1185">Reference proteome</keyword>
<evidence type="ECO:0000313" key="2">
    <source>
        <dbReference type="Proteomes" id="UP000095280"/>
    </source>
</evidence>
<accession>A0A1I8FL11</accession>
<protein>
    <submittedName>
        <fullName evidence="3">RUN domain-containing protein</fullName>
    </submittedName>
</protein>
<evidence type="ECO:0000313" key="3">
    <source>
        <dbReference type="WBParaSite" id="maker-unitig_38705-snap-gene-0.1-mRNA-1"/>
    </source>
</evidence>
<dbReference type="AlphaFoldDB" id="A0A1I8FL11"/>